<proteinExistence type="predicted"/>
<dbReference type="Proteomes" id="UP001259572">
    <property type="component" value="Unassembled WGS sequence"/>
</dbReference>
<dbReference type="RefSeq" id="WP_315725597.1">
    <property type="nucleotide sequence ID" value="NZ_JAVUPU010000004.1"/>
</dbReference>
<protein>
    <submittedName>
        <fullName evidence="1">Uncharacterized protein</fullName>
    </submittedName>
</protein>
<sequence length="112" mass="11763">MTDASSKARSDSRSASFNVEKGHAMLTFSLHLRRAAAVAAAATLLLGFTAPASAGEATDANASAAKGNPTGAKPAPTKKYCFLFETTGSRMRSKVCKTRAEWEAQGQPIEEK</sequence>
<comment type="caution">
    <text evidence="1">The sequence shown here is derived from an EMBL/GenBank/DDBJ whole genome shotgun (WGS) entry which is preliminary data.</text>
</comment>
<name>A0ABU3Q6J0_9SPHN</name>
<keyword evidence="2" id="KW-1185">Reference proteome</keyword>
<accession>A0ABU3Q6J0</accession>
<evidence type="ECO:0000313" key="1">
    <source>
        <dbReference type="EMBL" id="MDT9599021.1"/>
    </source>
</evidence>
<reference evidence="1 2" key="1">
    <citation type="submission" date="2023-05" db="EMBL/GenBank/DDBJ databases">
        <authorList>
            <person name="Guo Y."/>
        </authorList>
    </citation>
    <scope>NUCLEOTIDE SEQUENCE [LARGE SCALE GENOMIC DNA]</scope>
    <source>
        <strain evidence="1 2">GR2756</strain>
    </source>
</reference>
<organism evidence="1 2">
    <name type="scientific">Sphingosinicella rhizophila</name>
    <dbReference type="NCBI Taxonomy" id="3050082"/>
    <lineage>
        <taxon>Bacteria</taxon>
        <taxon>Pseudomonadati</taxon>
        <taxon>Pseudomonadota</taxon>
        <taxon>Alphaproteobacteria</taxon>
        <taxon>Sphingomonadales</taxon>
        <taxon>Sphingosinicellaceae</taxon>
        <taxon>Sphingosinicella</taxon>
    </lineage>
</organism>
<evidence type="ECO:0000313" key="2">
    <source>
        <dbReference type="Proteomes" id="UP001259572"/>
    </source>
</evidence>
<dbReference type="EMBL" id="JAVUPU010000004">
    <property type="protein sequence ID" value="MDT9599021.1"/>
    <property type="molecule type" value="Genomic_DNA"/>
</dbReference>
<gene>
    <name evidence="1" type="ORF">RQX22_08665</name>
</gene>